<keyword evidence="2" id="KW-1185">Reference proteome</keyword>
<evidence type="ECO:0000313" key="1">
    <source>
        <dbReference type="EMBL" id="PSR85564.1"/>
    </source>
</evidence>
<proteinExistence type="predicted"/>
<dbReference type="AlphaFoldDB" id="A0A2T3A844"/>
<gene>
    <name evidence="1" type="ORF">BD289DRAFT_482673</name>
</gene>
<dbReference type="EMBL" id="KZ678441">
    <property type="protein sequence ID" value="PSR85564.1"/>
    <property type="molecule type" value="Genomic_DNA"/>
</dbReference>
<reference evidence="1 2" key="1">
    <citation type="journal article" date="2018" name="Mycol. Prog.">
        <title>Coniella lustricola, a new species from submerged detritus.</title>
        <authorList>
            <person name="Raudabaugh D.B."/>
            <person name="Iturriaga T."/>
            <person name="Carver A."/>
            <person name="Mondo S."/>
            <person name="Pangilinan J."/>
            <person name="Lipzen A."/>
            <person name="He G."/>
            <person name="Amirebrahimi M."/>
            <person name="Grigoriev I.V."/>
            <person name="Miller A.N."/>
        </authorList>
    </citation>
    <scope>NUCLEOTIDE SEQUENCE [LARGE SCALE GENOMIC DNA]</scope>
    <source>
        <strain evidence="1 2">B22-T-1</strain>
    </source>
</reference>
<dbReference type="InParanoid" id="A0A2T3A844"/>
<sequence length="169" mass="18764">MVDGSAKEGCTTDRYTLGFYAQQPAVYDPSPYSLPHADHQAAQAHMQHEIELRECQLREASAQSHVRLATCLLSSPHQRFLPVDAEGTARIMNPHNHLDAYNNHHEDALRQELELLSGPASSIAGGDKQMRENVAQSLRGVGTQFSEYSHEAKKVRRSLVDIVVLCDSC</sequence>
<dbReference type="Proteomes" id="UP000241462">
    <property type="component" value="Unassembled WGS sequence"/>
</dbReference>
<name>A0A2T3A844_9PEZI</name>
<evidence type="ECO:0000313" key="2">
    <source>
        <dbReference type="Proteomes" id="UP000241462"/>
    </source>
</evidence>
<accession>A0A2T3A844</accession>
<protein>
    <submittedName>
        <fullName evidence="1">Uncharacterized protein</fullName>
    </submittedName>
</protein>
<organism evidence="1 2">
    <name type="scientific">Coniella lustricola</name>
    <dbReference type="NCBI Taxonomy" id="2025994"/>
    <lineage>
        <taxon>Eukaryota</taxon>
        <taxon>Fungi</taxon>
        <taxon>Dikarya</taxon>
        <taxon>Ascomycota</taxon>
        <taxon>Pezizomycotina</taxon>
        <taxon>Sordariomycetes</taxon>
        <taxon>Sordariomycetidae</taxon>
        <taxon>Diaporthales</taxon>
        <taxon>Schizoparmaceae</taxon>
        <taxon>Coniella</taxon>
    </lineage>
</organism>